<sequence>MAENSKGAPQQTPEPKSGPGTVPVTSSSSDPQGQRAPVREGDSKNPTGSGQAEVKQPGSSDAAPATSQSDPKETVSGSSTGITSPLSSAQARTVSSPYSVVGSGTTSLLSPGTPSCISEAERRLAELTVLRGRKLPLSESELPLSPMLERDRSASKGRRVSIDMMPTIDLISPRSALASPLSGPKSPDEEMPATVPPAAPAAPPNPPPMSAVKEGDRKPSVSGIRSSLLTRRKASTDSEKRAVVCPPALKVRSSASTEPRRPPEAGTGLPPEEKQPETCIPGEQHGSNVGVPDIFVGPRTTDPASFYNNQGMRGRRCSYDPRSSRRSSLQRFRRGSSSMTGGRGSRDIFLQGPSGPVEPLSFSVGQRSVSKGTLMCVVFIFVMVLAALTMFIANHFMKPPFVADQGVCASDDCVRHAVQILRTLNTSADPCLDFHAYVCGSGDVNVGEAQSNGTRKDPDGSIGSIDEINPSWRLARLYAYQVNNILGNLHQLVAVKRTSETTLKAFAALSLCLQRKPKQRSKSFAAFMKARKLPWPLNPPQPVGLVDVLDILMDLSINWRASIWVDVRVLHLDARSVTGPLVVLDEPGHVPLIRMEQMSTLNDTEYASAVERTVHFLGSRKTSSDTSTRGFEDVDAMDQLKRDETDIRGSLVSTLRGGGSYDTLVPLHMLRLTLNITLEEWVSLLRKYLAPAGLNVTIDTAVLILNNPQFKVLSALLSNTPAPRLLNVLGWMFAYSYSWTDNADFDVLSNEAVAGSGGPSRNSLFAHVLCFVAVHESVGTALEAALFFHYFPSEERLKVTKIINATARGLVEAVRGSPSVSSTTKDDAEAKISLAVSRHFWAPKPLLDLDYLDSLYNGFPSMPARTFYASWMEFRKALRDSLPNTYYGTVMTAKLMRYASDIIYMYSLNMVLLDIAAVFPPKYLKGGNSIMAYAGLGFQLLRQLVKSVDERGRQLDYATGKKIGWWEENRVCEIHRPKSTKEKREIKDLFALELALAVSQNAAAADVTAPRLKHLEKLTAVQTFYVSYCSHFCGEFEEQEMCNLATKSSRFAEAFACCTQRLEIFKRCASSTCGEYRCQDLYRFRERVCTADCQSRCFCVWPFFRNNDGRCVPFWKCYTYRRSAWLAQRPSGGFDQGIGQDVGTWGAASVPGIGGGSGPQSGGAISVGGQWPSGSGSGQLPGGWSSGSVSSPYGSWGGMSSVPSGSWSFVAAQYPGASGTSVSPQYGSGWSSANVNGGFGNGNVGLGGASGGLGFGSGVSGSSNAAFGTSGGAVPTGSGAFGSGTLGQGMNNGVFGVGTGGLGAGTATFGIGSGSSGISSGGIGGGSGGLGVAAGNFGGSTLNVGTSKAQ</sequence>
<dbReference type="Proteomes" id="UP000821845">
    <property type="component" value="Chromosome 10"/>
</dbReference>
<evidence type="ECO:0000313" key="1">
    <source>
        <dbReference type="EMBL" id="KAH6942653.1"/>
    </source>
</evidence>
<comment type="caution">
    <text evidence="1">The sequence shown here is derived from an EMBL/GenBank/DDBJ whole genome shotgun (WGS) entry which is preliminary data.</text>
</comment>
<gene>
    <name evidence="1" type="ORF">HPB50_008957</name>
</gene>
<keyword evidence="2" id="KW-1185">Reference proteome</keyword>
<reference evidence="1" key="1">
    <citation type="submission" date="2020-05" db="EMBL/GenBank/DDBJ databases">
        <title>Large-scale comparative analyses of tick genomes elucidate their genetic diversity and vector capacities.</title>
        <authorList>
            <person name="Jia N."/>
            <person name="Wang J."/>
            <person name="Shi W."/>
            <person name="Du L."/>
            <person name="Sun Y."/>
            <person name="Zhan W."/>
            <person name="Jiang J."/>
            <person name="Wang Q."/>
            <person name="Zhang B."/>
            <person name="Ji P."/>
            <person name="Sakyi L.B."/>
            <person name="Cui X."/>
            <person name="Yuan T."/>
            <person name="Jiang B."/>
            <person name="Yang W."/>
            <person name="Lam T.T.-Y."/>
            <person name="Chang Q."/>
            <person name="Ding S."/>
            <person name="Wang X."/>
            <person name="Zhu J."/>
            <person name="Ruan X."/>
            <person name="Zhao L."/>
            <person name="Wei J."/>
            <person name="Que T."/>
            <person name="Du C."/>
            <person name="Cheng J."/>
            <person name="Dai P."/>
            <person name="Han X."/>
            <person name="Huang E."/>
            <person name="Gao Y."/>
            <person name="Liu J."/>
            <person name="Shao H."/>
            <person name="Ye R."/>
            <person name="Li L."/>
            <person name="Wei W."/>
            <person name="Wang X."/>
            <person name="Wang C."/>
            <person name="Yang T."/>
            <person name="Huo Q."/>
            <person name="Li W."/>
            <person name="Guo W."/>
            <person name="Chen H."/>
            <person name="Zhou L."/>
            <person name="Ni X."/>
            <person name="Tian J."/>
            <person name="Zhou Y."/>
            <person name="Sheng Y."/>
            <person name="Liu T."/>
            <person name="Pan Y."/>
            <person name="Xia L."/>
            <person name="Li J."/>
            <person name="Zhao F."/>
            <person name="Cao W."/>
        </authorList>
    </citation>
    <scope>NUCLEOTIDE SEQUENCE</scope>
    <source>
        <strain evidence="1">Hyas-2018</strain>
    </source>
</reference>
<accession>A0ACB7T6T1</accession>
<dbReference type="EMBL" id="CM023490">
    <property type="protein sequence ID" value="KAH6942653.1"/>
    <property type="molecule type" value="Genomic_DNA"/>
</dbReference>
<proteinExistence type="predicted"/>
<organism evidence="1 2">
    <name type="scientific">Hyalomma asiaticum</name>
    <name type="common">Tick</name>
    <dbReference type="NCBI Taxonomy" id="266040"/>
    <lineage>
        <taxon>Eukaryota</taxon>
        <taxon>Metazoa</taxon>
        <taxon>Ecdysozoa</taxon>
        <taxon>Arthropoda</taxon>
        <taxon>Chelicerata</taxon>
        <taxon>Arachnida</taxon>
        <taxon>Acari</taxon>
        <taxon>Parasitiformes</taxon>
        <taxon>Ixodida</taxon>
        <taxon>Ixodoidea</taxon>
        <taxon>Ixodidae</taxon>
        <taxon>Hyalomminae</taxon>
        <taxon>Hyalomma</taxon>
    </lineage>
</organism>
<protein>
    <submittedName>
        <fullName evidence="1">Uncharacterized protein</fullName>
    </submittedName>
</protein>
<name>A0ACB7T6T1_HYAAI</name>
<evidence type="ECO:0000313" key="2">
    <source>
        <dbReference type="Proteomes" id="UP000821845"/>
    </source>
</evidence>